<feature type="domain" description="Transposase DDE" evidence="1">
    <location>
        <begin position="116"/>
        <end position="269"/>
    </location>
</feature>
<name>N8WQV8_9GAMM</name>
<dbReference type="NCBIfam" id="NF033520">
    <property type="entry name" value="transpos_IS982"/>
    <property type="match status" value="1"/>
</dbReference>
<dbReference type="InterPro" id="IPR025668">
    <property type="entry name" value="Tnp_DDE_dom"/>
</dbReference>
<dbReference type="eggNOG" id="COG3039">
    <property type="taxonomic scope" value="Bacteria"/>
</dbReference>
<evidence type="ECO:0000313" key="3">
    <source>
        <dbReference type="Proteomes" id="UP000013070"/>
    </source>
</evidence>
<comment type="caution">
    <text evidence="2">The sequence shown here is derived from an EMBL/GenBank/DDBJ whole genome shotgun (WGS) entry which is preliminary data.</text>
</comment>
<organism evidence="2 3">
    <name type="scientific">Acinetobacter variabilis</name>
    <dbReference type="NCBI Taxonomy" id="70346"/>
    <lineage>
        <taxon>Bacteria</taxon>
        <taxon>Pseudomonadati</taxon>
        <taxon>Pseudomonadota</taxon>
        <taxon>Gammaproteobacteria</taxon>
        <taxon>Moraxellales</taxon>
        <taxon>Moraxellaceae</taxon>
        <taxon>Acinetobacter</taxon>
    </lineage>
</organism>
<evidence type="ECO:0000259" key="1">
    <source>
        <dbReference type="Pfam" id="PF13612"/>
    </source>
</evidence>
<dbReference type="PATRIC" id="fig|1217710.3.peg.3329"/>
<dbReference type="Proteomes" id="UP000013070">
    <property type="component" value="Unassembled WGS sequence"/>
</dbReference>
<proteinExistence type="predicted"/>
<accession>N8WQV8</accession>
<dbReference type="HOGENOM" id="CLU_073308_1_0_6"/>
<dbReference type="AlphaFoldDB" id="N8WQV8"/>
<evidence type="ECO:0000313" key="2">
    <source>
        <dbReference type="EMBL" id="ENU97602.1"/>
    </source>
</evidence>
<keyword evidence="3" id="KW-1185">Reference proteome</keyword>
<protein>
    <recommendedName>
        <fullName evidence="1">Transposase DDE domain-containing protein</fullName>
    </recommendedName>
</protein>
<reference evidence="2 3" key="1">
    <citation type="submission" date="2013-02" db="EMBL/GenBank/DDBJ databases">
        <title>The Genome Sequence of Acinetobacter sp. NIPH 899.</title>
        <authorList>
            <consortium name="The Broad Institute Genome Sequencing Platform"/>
            <consortium name="The Broad Institute Genome Sequencing Center for Infectious Disease"/>
            <person name="Cerqueira G."/>
            <person name="Feldgarden M."/>
            <person name="Courvalin P."/>
            <person name="Perichon B."/>
            <person name="Grillot-Courvalin C."/>
            <person name="Clermont D."/>
            <person name="Rocha E."/>
            <person name="Yoon E.-J."/>
            <person name="Nemec A."/>
            <person name="Walker B."/>
            <person name="Young S.K."/>
            <person name="Zeng Q."/>
            <person name="Gargeya S."/>
            <person name="Fitzgerald M."/>
            <person name="Haas B."/>
            <person name="Abouelleil A."/>
            <person name="Alvarado L."/>
            <person name="Arachchi H.M."/>
            <person name="Berlin A.M."/>
            <person name="Chapman S.B."/>
            <person name="Dewar J."/>
            <person name="Goldberg J."/>
            <person name="Griggs A."/>
            <person name="Gujja S."/>
            <person name="Hansen M."/>
            <person name="Howarth C."/>
            <person name="Imamovic A."/>
            <person name="Larimer J."/>
            <person name="McCowan C."/>
            <person name="Murphy C."/>
            <person name="Neiman D."/>
            <person name="Pearson M."/>
            <person name="Priest M."/>
            <person name="Roberts A."/>
            <person name="Saif S."/>
            <person name="Shea T."/>
            <person name="Sisk P."/>
            <person name="Sykes S."/>
            <person name="Wortman J."/>
            <person name="Nusbaum C."/>
            <person name="Birren B."/>
        </authorList>
    </citation>
    <scope>NUCLEOTIDE SEQUENCE [LARGE SCALE GENOMIC DNA]</scope>
    <source>
        <strain evidence="2 3">NIPH 899</strain>
    </source>
</reference>
<gene>
    <name evidence="2" type="ORF">F969_03462</name>
</gene>
<dbReference type="EMBL" id="APPE01000084">
    <property type="protein sequence ID" value="ENU97602.1"/>
    <property type="molecule type" value="Genomic_DNA"/>
</dbReference>
<sequence>MSYHTKLKTLVPMFNSTELFCVIDDFFLKFEATYWNFLKQSRRFSRVRTAHLSISEITFIAIWYKCSHFTNFKAFFTWLKQDKNHLFKSLPCYQRMIHLINRHQLALHALHVALMKGQGTQYLWIDSTILPVCKNQCIQRHKSLVQIASRGRNSMGWFYGCKLHIVMNQFGEIACSALSNGHLADIKMVERLVKEMEAKLYGDRGYISQELKSRLKEQGIDLITYHRKNMQAIQLSESDKYHLKQRNKIETLFSLLKGQYNLVTSKARSVHGFLGGIYASLCAYQLIHKNKPTIQIMKSSA</sequence>
<dbReference type="Pfam" id="PF13612">
    <property type="entry name" value="DDE_Tnp_1_3"/>
    <property type="match status" value="1"/>
</dbReference>